<gene>
    <name evidence="1" type="ORF">V6N12_000829</name>
</gene>
<name>A0ABR2BXD2_9ROSI</name>
<protein>
    <submittedName>
        <fullName evidence="1">Uncharacterized protein</fullName>
    </submittedName>
</protein>
<comment type="caution">
    <text evidence="1">The sequence shown here is derived from an EMBL/GenBank/DDBJ whole genome shotgun (WGS) entry which is preliminary data.</text>
</comment>
<accession>A0ABR2BXD2</accession>
<keyword evidence="2" id="KW-1185">Reference proteome</keyword>
<sequence length="70" mass="8113">MVRLVRDQWVFEVYVGKINKGLGFSEREDDGGLRFGEGDLDEILRFSVCEDETSEDLRLRSVVHVVLRIN</sequence>
<dbReference type="EMBL" id="JBBPBM010000077">
    <property type="protein sequence ID" value="KAK8511788.1"/>
    <property type="molecule type" value="Genomic_DNA"/>
</dbReference>
<reference evidence="1 2" key="1">
    <citation type="journal article" date="2024" name="G3 (Bethesda)">
        <title>Genome assembly of Hibiscus sabdariffa L. provides insights into metabolisms of medicinal natural products.</title>
        <authorList>
            <person name="Kim T."/>
        </authorList>
    </citation>
    <scope>NUCLEOTIDE SEQUENCE [LARGE SCALE GENOMIC DNA]</scope>
    <source>
        <strain evidence="1">TK-2024</strain>
        <tissue evidence="1">Old leaves</tissue>
    </source>
</reference>
<evidence type="ECO:0000313" key="2">
    <source>
        <dbReference type="Proteomes" id="UP001472677"/>
    </source>
</evidence>
<dbReference type="Proteomes" id="UP001472677">
    <property type="component" value="Unassembled WGS sequence"/>
</dbReference>
<organism evidence="1 2">
    <name type="scientific">Hibiscus sabdariffa</name>
    <name type="common">roselle</name>
    <dbReference type="NCBI Taxonomy" id="183260"/>
    <lineage>
        <taxon>Eukaryota</taxon>
        <taxon>Viridiplantae</taxon>
        <taxon>Streptophyta</taxon>
        <taxon>Embryophyta</taxon>
        <taxon>Tracheophyta</taxon>
        <taxon>Spermatophyta</taxon>
        <taxon>Magnoliopsida</taxon>
        <taxon>eudicotyledons</taxon>
        <taxon>Gunneridae</taxon>
        <taxon>Pentapetalae</taxon>
        <taxon>rosids</taxon>
        <taxon>malvids</taxon>
        <taxon>Malvales</taxon>
        <taxon>Malvaceae</taxon>
        <taxon>Malvoideae</taxon>
        <taxon>Hibiscus</taxon>
    </lineage>
</organism>
<evidence type="ECO:0000313" key="1">
    <source>
        <dbReference type="EMBL" id="KAK8511788.1"/>
    </source>
</evidence>
<proteinExistence type="predicted"/>